<dbReference type="Gene3D" id="3.30.70.270">
    <property type="match status" value="1"/>
</dbReference>
<dbReference type="PROSITE" id="PS50887">
    <property type="entry name" value="GGDEF"/>
    <property type="match status" value="1"/>
</dbReference>
<name>A0A0P9SGM6_PSEAV</name>
<dbReference type="Pfam" id="PF00990">
    <property type="entry name" value="GGDEF"/>
    <property type="match status" value="1"/>
</dbReference>
<dbReference type="SMART" id="SM00052">
    <property type="entry name" value="EAL"/>
    <property type="match status" value="1"/>
</dbReference>
<proteinExistence type="predicted"/>
<dbReference type="PATRIC" id="fig|53707.9.peg.6104"/>
<dbReference type="EMBL" id="LJQP01000426">
    <property type="protein sequence ID" value="KPX57995.1"/>
    <property type="molecule type" value="Genomic_DNA"/>
</dbReference>
<dbReference type="InterPro" id="IPR035919">
    <property type="entry name" value="EAL_sf"/>
</dbReference>
<evidence type="ECO:0000259" key="3">
    <source>
        <dbReference type="PROSITE" id="PS50887"/>
    </source>
</evidence>
<dbReference type="CDD" id="cd01948">
    <property type="entry name" value="EAL"/>
    <property type="match status" value="1"/>
</dbReference>
<dbReference type="SUPFAM" id="SSF141868">
    <property type="entry name" value="EAL domain-like"/>
    <property type="match status" value="1"/>
</dbReference>
<feature type="transmembrane region" description="Helical" evidence="1">
    <location>
        <begin position="29"/>
        <end position="48"/>
    </location>
</feature>
<comment type="caution">
    <text evidence="4">The sequence shown here is derived from an EMBL/GenBank/DDBJ whole genome shotgun (WGS) entry which is preliminary data.</text>
</comment>
<dbReference type="CDD" id="cd01949">
    <property type="entry name" value="GGDEF"/>
    <property type="match status" value="1"/>
</dbReference>
<dbReference type="Proteomes" id="UP000050265">
    <property type="component" value="Unassembled WGS sequence"/>
</dbReference>
<keyword evidence="1" id="KW-0812">Transmembrane</keyword>
<organism evidence="4 5">
    <name type="scientific">Pseudomonas amygdali pv. lachrymans</name>
    <name type="common">Pseudomonas syringae pv. lachrymans</name>
    <dbReference type="NCBI Taxonomy" id="53707"/>
    <lineage>
        <taxon>Bacteria</taxon>
        <taxon>Pseudomonadati</taxon>
        <taxon>Pseudomonadota</taxon>
        <taxon>Gammaproteobacteria</taxon>
        <taxon>Pseudomonadales</taxon>
        <taxon>Pseudomonadaceae</taxon>
        <taxon>Pseudomonas</taxon>
        <taxon>Pseudomonas amygdali</taxon>
    </lineage>
</organism>
<evidence type="ECO:0000313" key="4">
    <source>
        <dbReference type="EMBL" id="KPX57995.1"/>
    </source>
</evidence>
<keyword evidence="1" id="KW-0472">Membrane</keyword>
<keyword evidence="1" id="KW-1133">Transmembrane helix</keyword>
<protein>
    <submittedName>
        <fullName evidence="4">GGDEF domain-containing protein</fullName>
    </submittedName>
</protein>
<evidence type="ECO:0000256" key="1">
    <source>
        <dbReference type="SAM" id="Phobius"/>
    </source>
</evidence>
<dbReference type="InterPro" id="IPR000160">
    <property type="entry name" value="GGDEF_dom"/>
</dbReference>
<evidence type="ECO:0000259" key="2">
    <source>
        <dbReference type="PROSITE" id="PS50883"/>
    </source>
</evidence>
<dbReference type="Gene3D" id="3.20.20.450">
    <property type="entry name" value="EAL domain"/>
    <property type="match status" value="1"/>
</dbReference>
<dbReference type="PROSITE" id="PS50883">
    <property type="entry name" value="EAL"/>
    <property type="match status" value="1"/>
</dbReference>
<dbReference type="PANTHER" id="PTHR33121:SF79">
    <property type="entry name" value="CYCLIC DI-GMP PHOSPHODIESTERASE PDED-RELATED"/>
    <property type="match status" value="1"/>
</dbReference>
<gene>
    <name evidence="4" type="ORF">ALO35_05623</name>
</gene>
<evidence type="ECO:0000313" key="5">
    <source>
        <dbReference type="Proteomes" id="UP000050265"/>
    </source>
</evidence>
<dbReference type="GO" id="GO:0071111">
    <property type="term" value="F:cyclic-guanylate-specific phosphodiesterase activity"/>
    <property type="evidence" value="ECO:0007669"/>
    <property type="project" value="InterPro"/>
</dbReference>
<feature type="domain" description="GGDEF" evidence="3">
    <location>
        <begin position="147"/>
        <end position="280"/>
    </location>
</feature>
<dbReference type="PANTHER" id="PTHR33121">
    <property type="entry name" value="CYCLIC DI-GMP PHOSPHODIESTERASE PDEF"/>
    <property type="match status" value="1"/>
</dbReference>
<reference evidence="4 5" key="1">
    <citation type="submission" date="2015-09" db="EMBL/GenBank/DDBJ databases">
        <title>Genome announcement of multiple Pseudomonas syringae strains.</title>
        <authorList>
            <person name="Thakur S."/>
            <person name="Wang P.W."/>
            <person name="Gong Y."/>
            <person name="Weir B.S."/>
            <person name="Guttman D.S."/>
        </authorList>
    </citation>
    <scope>NUCLEOTIDE SEQUENCE [LARGE SCALE GENOMIC DNA]</scope>
    <source>
        <strain evidence="4 5">ICMP3507</strain>
    </source>
</reference>
<dbReference type="InterPro" id="IPR050706">
    <property type="entry name" value="Cyclic-di-GMP_PDE-like"/>
</dbReference>
<dbReference type="AlphaFoldDB" id="A0A0P9SGM6"/>
<dbReference type="NCBIfam" id="TIGR00254">
    <property type="entry name" value="GGDEF"/>
    <property type="match status" value="1"/>
</dbReference>
<dbReference type="InterPro" id="IPR043128">
    <property type="entry name" value="Rev_trsase/Diguanyl_cyclase"/>
</dbReference>
<sequence length="549" mass="61445">MNCLQSYTCRHLSVAFMSFIRSPHMVRKYLYTLLWFYLFSIFLVAIAWEFKLESFAMYAMNLPYDQDFEDAERWRFVLTSTGFALLSMVVPFILLKRLMQHLQDSYNDLLKSQALSDSLARHDPLSGLLNRRVFHEQLVTRLEQPSSQTAVFLIDLDKFKLINDSHGHAVGDAAICAVAESLREATAGWQASVARLGGDEFGLAVSGDFTQVELATLAESVLAKIAASSADLPRLALSATLGIAISPLDGSDADILLQHADSAMYRGKNGGRATFNFYEVSFEREQRQQELFAQELRQAIEHSQIQPFYQPIVNLPEQRLAGFELLARWLHPERGTIMPLDFIPVAEQLGLIKQLTESLLLQAFDQARDWPSDFTLSINVTSLMIESVDFPDWLAHVASEGQFPLSRLEVEVTENALVANIDSARLNLERLRAMGVSVALDDFGTGYSGLYHLTKLAIDKIKIDRSFFDTSLDNQNEMVKAILALGKSLRMKITAEGVEHEELADWLASHECDFAQGYLFGRPLPLAQVTALLAMAEPEVPIRARASAG</sequence>
<dbReference type="SUPFAM" id="SSF55073">
    <property type="entry name" value="Nucleotide cyclase"/>
    <property type="match status" value="1"/>
</dbReference>
<dbReference type="SMART" id="SM00267">
    <property type="entry name" value="GGDEF"/>
    <property type="match status" value="1"/>
</dbReference>
<dbReference type="Pfam" id="PF00563">
    <property type="entry name" value="EAL"/>
    <property type="match status" value="1"/>
</dbReference>
<dbReference type="InterPro" id="IPR001633">
    <property type="entry name" value="EAL_dom"/>
</dbReference>
<accession>A0A0P9SGM6</accession>
<feature type="domain" description="EAL" evidence="2">
    <location>
        <begin position="289"/>
        <end position="537"/>
    </location>
</feature>
<dbReference type="InterPro" id="IPR029787">
    <property type="entry name" value="Nucleotide_cyclase"/>
</dbReference>